<dbReference type="AlphaFoldDB" id="A0A852SAF3"/>
<dbReference type="GO" id="GO:0004617">
    <property type="term" value="F:phosphoglycerate dehydrogenase activity"/>
    <property type="evidence" value="ECO:0007669"/>
    <property type="project" value="UniProtKB-EC"/>
</dbReference>
<dbReference type="Pfam" id="PF02826">
    <property type="entry name" value="2-Hacid_dh_C"/>
    <property type="match status" value="1"/>
</dbReference>
<dbReference type="InterPro" id="IPR036291">
    <property type="entry name" value="NAD(P)-bd_dom_sf"/>
</dbReference>
<comment type="similarity">
    <text evidence="1 4">Belongs to the D-isomer specific 2-hydroxyacid dehydrogenase family.</text>
</comment>
<feature type="domain" description="D-isomer specific 2-hydroxyacid dehydrogenase NAD-binding" evidence="6">
    <location>
        <begin position="116"/>
        <end position="284"/>
    </location>
</feature>
<keyword evidence="8" id="KW-1185">Reference proteome</keyword>
<feature type="domain" description="D-isomer specific 2-hydroxyacid dehydrogenase catalytic" evidence="5">
    <location>
        <begin position="35"/>
        <end position="305"/>
    </location>
</feature>
<gene>
    <name evidence="7" type="ORF">BJ984_000510</name>
</gene>
<dbReference type="Pfam" id="PF00389">
    <property type="entry name" value="2-Hacid_dh"/>
    <property type="match status" value="1"/>
</dbReference>
<comment type="caution">
    <text evidence="7">The sequence shown here is derived from an EMBL/GenBank/DDBJ whole genome shotgun (WGS) entry which is preliminary data.</text>
</comment>
<dbReference type="InterPro" id="IPR006139">
    <property type="entry name" value="D-isomer_2_OHA_DH_cat_dom"/>
</dbReference>
<dbReference type="GO" id="GO:0051287">
    <property type="term" value="F:NAD binding"/>
    <property type="evidence" value="ECO:0007669"/>
    <property type="project" value="InterPro"/>
</dbReference>
<organism evidence="7 8">
    <name type="scientific">Herbiconiux flava</name>
    <dbReference type="NCBI Taxonomy" id="881268"/>
    <lineage>
        <taxon>Bacteria</taxon>
        <taxon>Bacillati</taxon>
        <taxon>Actinomycetota</taxon>
        <taxon>Actinomycetes</taxon>
        <taxon>Micrococcales</taxon>
        <taxon>Microbacteriaceae</taxon>
        <taxon>Herbiconiux</taxon>
    </lineage>
</organism>
<dbReference type="PANTHER" id="PTHR42789">
    <property type="entry name" value="D-ISOMER SPECIFIC 2-HYDROXYACID DEHYDROGENASE FAMILY PROTEIN (AFU_ORTHOLOGUE AFUA_6G10090)"/>
    <property type="match status" value="1"/>
</dbReference>
<dbReference type="EMBL" id="JACCBM010000001">
    <property type="protein sequence ID" value="NYD69352.1"/>
    <property type="molecule type" value="Genomic_DNA"/>
</dbReference>
<name>A0A852SAF3_9MICO</name>
<evidence type="ECO:0000256" key="3">
    <source>
        <dbReference type="ARBA" id="ARBA00023027"/>
    </source>
</evidence>
<dbReference type="InterPro" id="IPR050857">
    <property type="entry name" value="D-2-hydroxyacid_DH"/>
</dbReference>
<dbReference type="InterPro" id="IPR006140">
    <property type="entry name" value="D-isomer_DH_NAD-bd"/>
</dbReference>
<dbReference type="SUPFAM" id="SSF51735">
    <property type="entry name" value="NAD(P)-binding Rossmann-fold domains"/>
    <property type="match status" value="1"/>
</dbReference>
<dbReference type="SUPFAM" id="SSF52283">
    <property type="entry name" value="Formate/glycerate dehydrogenase catalytic domain-like"/>
    <property type="match status" value="1"/>
</dbReference>
<dbReference type="Gene3D" id="3.40.50.720">
    <property type="entry name" value="NAD(P)-binding Rossmann-like Domain"/>
    <property type="match status" value="2"/>
</dbReference>
<reference evidence="7 8" key="1">
    <citation type="submission" date="2020-07" db="EMBL/GenBank/DDBJ databases">
        <title>Sequencing the genomes of 1000 actinobacteria strains.</title>
        <authorList>
            <person name="Klenk H.-P."/>
        </authorList>
    </citation>
    <scope>NUCLEOTIDE SEQUENCE [LARGE SCALE GENOMIC DNA]</scope>
    <source>
        <strain evidence="7 8">DSM 26474</strain>
    </source>
</reference>
<sequence>MRVLVTPRSMTAGGLERVAELQPLRDRGVELVAGPAGRLPDEAELLELVPEVDGWLAGVETISARVLEAAPRLRVISRNGVGADAVDLDAARAQGVEVVLARGANSRGVAELAVLLTLATLRDLPRANDAMKAGGWERRLGREMPDITVGVVGFGAIGRIVAQLSGALGARVLANDAFAEVGPDSGAESATLAEVFAGSDVVSLHSPPPADGSALVTAALIATMRPGSVLVNTARSALVDDDAVLAALESQQLSAYAVDAFDTEPPELTALLRHERTVLTPHLGGYTGASTRRATEQSVANLIATLGV</sequence>
<accession>A0A852SAF3</accession>
<dbReference type="PANTHER" id="PTHR42789:SF1">
    <property type="entry name" value="D-ISOMER SPECIFIC 2-HYDROXYACID DEHYDROGENASE FAMILY PROTEIN (AFU_ORTHOLOGUE AFUA_6G10090)"/>
    <property type="match status" value="1"/>
</dbReference>
<keyword evidence="3" id="KW-0520">NAD</keyword>
<evidence type="ECO:0000313" key="8">
    <source>
        <dbReference type="Proteomes" id="UP000549913"/>
    </source>
</evidence>
<dbReference type="EC" id="1.1.1.95" evidence="7"/>
<evidence type="ECO:0000259" key="5">
    <source>
        <dbReference type="Pfam" id="PF00389"/>
    </source>
</evidence>
<dbReference type="RefSeq" id="WP_218869962.1">
    <property type="nucleotide sequence ID" value="NZ_BSEW01000001.1"/>
</dbReference>
<evidence type="ECO:0000256" key="2">
    <source>
        <dbReference type="ARBA" id="ARBA00023002"/>
    </source>
</evidence>
<keyword evidence="2 4" id="KW-0560">Oxidoreductase</keyword>
<evidence type="ECO:0000256" key="4">
    <source>
        <dbReference type="RuleBase" id="RU003719"/>
    </source>
</evidence>
<evidence type="ECO:0000259" key="6">
    <source>
        <dbReference type="Pfam" id="PF02826"/>
    </source>
</evidence>
<dbReference type="Proteomes" id="UP000549913">
    <property type="component" value="Unassembled WGS sequence"/>
</dbReference>
<evidence type="ECO:0000313" key="7">
    <source>
        <dbReference type="EMBL" id="NYD69352.1"/>
    </source>
</evidence>
<evidence type="ECO:0000256" key="1">
    <source>
        <dbReference type="ARBA" id="ARBA00005854"/>
    </source>
</evidence>
<proteinExistence type="inferred from homology"/>
<protein>
    <submittedName>
        <fullName evidence="7">D-3-phosphoglycerate dehydrogenase</fullName>
        <ecNumber evidence="7">1.1.1.95</ecNumber>
    </submittedName>
</protein>